<dbReference type="InterPro" id="IPR013149">
    <property type="entry name" value="ADH-like_C"/>
</dbReference>
<sequence length="344" mass="35213">MRAVVVEKFGTRPTVQVVRDPVASPDGVVVRVEATGLCRSDHHAWAGHDDTVTLPHVPGHELVGTIESAGKDVKHFTVGDRVTTPFVCGCGTCRECAAGDSHVCPYQTQPGFTDPGSFAELVALRHADVNLVRVPDHLDAGAAAGLGCRFATAYRGLIHRAALTTGETVVVVGCGGVGLSAVMIAAAIGADVVAVDIASAALDLAAGFGAARTVNTAGLSDAAAGAAIAAAAPGGADVSVEALGREQTTAAAIRSLRPRGRHVQIGLFAEPPHIPMAHVIAGELSVFGSHGMPAHDYPELMALVESGRLRPGDLVTETITLDDVPDALASMDSRHGHGVTMIRP</sequence>
<dbReference type="EMBL" id="JACBZP010000001">
    <property type="protein sequence ID" value="NYI67637.1"/>
    <property type="molecule type" value="Genomic_DNA"/>
</dbReference>
<keyword evidence="2 5" id="KW-0479">Metal-binding</keyword>
<gene>
    <name evidence="7" type="ORF">BJY26_001943</name>
</gene>
<dbReference type="InterPro" id="IPR013154">
    <property type="entry name" value="ADH-like_N"/>
</dbReference>
<keyword evidence="4 7" id="KW-0560">Oxidoreductase</keyword>
<dbReference type="GO" id="GO:0008270">
    <property type="term" value="F:zinc ion binding"/>
    <property type="evidence" value="ECO:0007669"/>
    <property type="project" value="InterPro"/>
</dbReference>
<evidence type="ECO:0000313" key="7">
    <source>
        <dbReference type="EMBL" id="NYI67637.1"/>
    </source>
</evidence>
<dbReference type="RefSeq" id="WP_179427732.1">
    <property type="nucleotide sequence ID" value="NZ_JACBZP010000001.1"/>
</dbReference>
<feature type="domain" description="Enoyl reductase (ER)" evidence="6">
    <location>
        <begin position="10"/>
        <end position="342"/>
    </location>
</feature>
<dbReference type="SMART" id="SM00829">
    <property type="entry name" value="PKS_ER"/>
    <property type="match status" value="1"/>
</dbReference>
<dbReference type="GO" id="GO:0004022">
    <property type="term" value="F:alcohol dehydrogenase (NAD+) activity"/>
    <property type="evidence" value="ECO:0007669"/>
    <property type="project" value="UniProtKB-EC"/>
</dbReference>
<evidence type="ECO:0000259" key="6">
    <source>
        <dbReference type="SMART" id="SM00829"/>
    </source>
</evidence>
<dbReference type="Proteomes" id="UP000539111">
    <property type="component" value="Unassembled WGS sequence"/>
</dbReference>
<evidence type="ECO:0000256" key="5">
    <source>
        <dbReference type="RuleBase" id="RU361277"/>
    </source>
</evidence>
<evidence type="ECO:0000256" key="1">
    <source>
        <dbReference type="ARBA" id="ARBA00001947"/>
    </source>
</evidence>
<protein>
    <submittedName>
        <fullName evidence="7">Alcohol dehydrogenase</fullName>
        <ecNumber evidence="7">1.1.1.1</ecNumber>
    </submittedName>
</protein>
<dbReference type="PROSITE" id="PS00059">
    <property type="entry name" value="ADH_ZINC"/>
    <property type="match status" value="1"/>
</dbReference>
<dbReference type="Gene3D" id="3.90.180.10">
    <property type="entry name" value="Medium-chain alcohol dehydrogenases, catalytic domain"/>
    <property type="match status" value="1"/>
</dbReference>
<dbReference type="Pfam" id="PF00107">
    <property type="entry name" value="ADH_zinc_N"/>
    <property type="match status" value="1"/>
</dbReference>
<dbReference type="PANTHER" id="PTHR43401:SF5">
    <property type="entry name" value="ALCOHOL DEHYDROGENASE-RELATED"/>
    <property type="match status" value="1"/>
</dbReference>
<evidence type="ECO:0000256" key="4">
    <source>
        <dbReference type="ARBA" id="ARBA00023002"/>
    </source>
</evidence>
<dbReference type="Pfam" id="PF08240">
    <property type="entry name" value="ADH_N"/>
    <property type="match status" value="1"/>
</dbReference>
<keyword evidence="8" id="KW-1185">Reference proteome</keyword>
<dbReference type="PANTHER" id="PTHR43401">
    <property type="entry name" value="L-THREONINE 3-DEHYDROGENASE"/>
    <property type="match status" value="1"/>
</dbReference>
<dbReference type="SUPFAM" id="SSF50129">
    <property type="entry name" value="GroES-like"/>
    <property type="match status" value="1"/>
</dbReference>
<evidence type="ECO:0000256" key="2">
    <source>
        <dbReference type="ARBA" id="ARBA00022723"/>
    </source>
</evidence>
<evidence type="ECO:0000256" key="3">
    <source>
        <dbReference type="ARBA" id="ARBA00022833"/>
    </source>
</evidence>
<accession>A0A7Z0D2G2</accession>
<organism evidence="7 8">
    <name type="scientific">Spelaeicoccus albus</name>
    <dbReference type="NCBI Taxonomy" id="1280376"/>
    <lineage>
        <taxon>Bacteria</taxon>
        <taxon>Bacillati</taxon>
        <taxon>Actinomycetota</taxon>
        <taxon>Actinomycetes</taxon>
        <taxon>Micrococcales</taxon>
        <taxon>Brevibacteriaceae</taxon>
        <taxon>Spelaeicoccus</taxon>
    </lineage>
</organism>
<dbReference type="InterPro" id="IPR011032">
    <property type="entry name" value="GroES-like_sf"/>
</dbReference>
<comment type="cofactor">
    <cofactor evidence="1 5">
        <name>Zn(2+)</name>
        <dbReference type="ChEBI" id="CHEBI:29105"/>
    </cofactor>
</comment>
<proteinExistence type="inferred from homology"/>
<name>A0A7Z0D2G2_9MICO</name>
<reference evidence="7 8" key="1">
    <citation type="submission" date="2020-07" db="EMBL/GenBank/DDBJ databases">
        <title>Sequencing the genomes of 1000 actinobacteria strains.</title>
        <authorList>
            <person name="Klenk H.-P."/>
        </authorList>
    </citation>
    <scope>NUCLEOTIDE SEQUENCE [LARGE SCALE GENOMIC DNA]</scope>
    <source>
        <strain evidence="7 8">DSM 26341</strain>
    </source>
</reference>
<comment type="caution">
    <text evidence="7">The sequence shown here is derived from an EMBL/GenBank/DDBJ whole genome shotgun (WGS) entry which is preliminary data.</text>
</comment>
<dbReference type="AlphaFoldDB" id="A0A7Z0D2G2"/>
<evidence type="ECO:0000313" key="8">
    <source>
        <dbReference type="Proteomes" id="UP000539111"/>
    </source>
</evidence>
<dbReference type="InterPro" id="IPR050129">
    <property type="entry name" value="Zn_alcohol_dh"/>
</dbReference>
<dbReference type="InterPro" id="IPR020843">
    <property type="entry name" value="ER"/>
</dbReference>
<comment type="similarity">
    <text evidence="5">Belongs to the zinc-containing alcohol dehydrogenase family.</text>
</comment>
<dbReference type="InterPro" id="IPR002328">
    <property type="entry name" value="ADH_Zn_CS"/>
</dbReference>
<dbReference type="InterPro" id="IPR036291">
    <property type="entry name" value="NAD(P)-bd_dom_sf"/>
</dbReference>
<keyword evidence="3 5" id="KW-0862">Zinc</keyword>
<dbReference type="EC" id="1.1.1.1" evidence="7"/>
<dbReference type="SUPFAM" id="SSF51735">
    <property type="entry name" value="NAD(P)-binding Rossmann-fold domains"/>
    <property type="match status" value="1"/>
</dbReference>